<dbReference type="GO" id="GO:0043190">
    <property type="term" value="C:ATP-binding cassette (ABC) transporter complex"/>
    <property type="evidence" value="ECO:0007669"/>
    <property type="project" value="TreeGrafter"/>
</dbReference>
<organism evidence="6 7">
    <name type="scientific">Candidatus Dojkabacteria bacterium</name>
    <dbReference type="NCBI Taxonomy" id="2099670"/>
    <lineage>
        <taxon>Bacteria</taxon>
        <taxon>Candidatus Dojkabacteria</taxon>
    </lineage>
</organism>
<name>A0A832Q7Q6_9BACT</name>
<dbReference type="InterPro" id="IPR003593">
    <property type="entry name" value="AAA+_ATPase"/>
</dbReference>
<evidence type="ECO:0000256" key="1">
    <source>
        <dbReference type="ARBA" id="ARBA00005417"/>
    </source>
</evidence>
<dbReference type="PANTHER" id="PTHR43553:SF24">
    <property type="entry name" value="ENERGY-COUPLING FACTOR TRANSPORTER ATP-BINDING PROTEIN ECFA1"/>
    <property type="match status" value="1"/>
</dbReference>
<evidence type="ECO:0000259" key="5">
    <source>
        <dbReference type="PROSITE" id="PS50893"/>
    </source>
</evidence>
<evidence type="ECO:0000313" key="7">
    <source>
        <dbReference type="Proteomes" id="UP000576550"/>
    </source>
</evidence>
<dbReference type="EMBL" id="DUTP01000002">
    <property type="protein sequence ID" value="HHX99299.1"/>
    <property type="molecule type" value="Genomic_DNA"/>
</dbReference>
<evidence type="ECO:0000256" key="2">
    <source>
        <dbReference type="ARBA" id="ARBA00022448"/>
    </source>
</evidence>
<dbReference type="Proteomes" id="UP000576550">
    <property type="component" value="Unassembled WGS sequence"/>
</dbReference>
<evidence type="ECO:0000256" key="4">
    <source>
        <dbReference type="ARBA" id="ARBA00022840"/>
    </source>
</evidence>
<evidence type="ECO:0000256" key="3">
    <source>
        <dbReference type="ARBA" id="ARBA00022741"/>
    </source>
</evidence>
<dbReference type="Gene3D" id="3.40.50.300">
    <property type="entry name" value="P-loop containing nucleotide triphosphate hydrolases"/>
    <property type="match status" value="2"/>
</dbReference>
<feature type="domain" description="ABC transporter" evidence="5">
    <location>
        <begin position="7"/>
        <end position="225"/>
    </location>
</feature>
<dbReference type="InterPro" id="IPR050095">
    <property type="entry name" value="ECF_ABC_transporter_ATP-bd"/>
</dbReference>
<sequence length="424" mass="48362">MNDILKVSIREFSYPESSKTILSNIELEFKKGEIILLQGSVGSGKTTFLKLISGIIPNFEFGELEGSIVLGNKEVGEATFSSSAYCFQNSDNQVIFDNVQEQFLQNSKAKFFQKYGIDKLLDKSLADLSKGQRKFITLLSTISKKKDLYVFDEPMDLLDEAKQIIILEELKKLSSDSIIVISSHNTSVAKIATRILTLREGNLYDTTSKSIKQVFNKYRRISRKFSNKEIFHCEDISFLYQDAFIAMKFPSLKIRNNDIIGLIGINGGGKTTYLKLISGVIEPTFGRIQNRAFERFGFLTQDPDKQLFGNTVYEELFIGIDKISVEHIKKAQYYLKCTKLSACKKQHPIFLSGGQKQILVFISLLMHEPEILFLDEFTRNLDINSVNIILSLIEEYRKNRDLAVVFTDQVDEYLTLLCDKVIKI</sequence>
<dbReference type="PROSITE" id="PS50893">
    <property type="entry name" value="ABC_TRANSPORTER_2"/>
    <property type="match status" value="2"/>
</dbReference>
<accession>A0A832Q7Q6</accession>
<evidence type="ECO:0000313" key="6">
    <source>
        <dbReference type="EMBL" id="HHX99299.1"/>
    </source>
</evidence>
<dbReference type="SUPFAM" id="SSF52540">
    <property type="entry name" value="P-loop containing nucleoside triphosphate hydrolases"/>
    <property type="match status" value="2"/>
</dbReference>
<dbReference type="InterPro" id="IPR003439">
    <property type="entry name" value="ABC_transporter-like_ATP-bd"/>
</dbReference>
<dbReference type="GO" id="GO:0016887">
    <property type="term" value="F:ATP hydrolysis activity"/>
    <property type="evidence" value="ECO:0007669"/>
    <property type="project" value="InterPro"/>
</dbReference>
<dbReference type="GO" id="GO:0042626">
    <property type="term" value="F:ATPase-coupled transmembrane transporter activity"/>
    <property type="evidence" value="ECO:0007669"/>
    <property type="project" value="TreeGrafter"/>
</dbReference>
<reference evidence="6 7" key="1">
    <citation type="journal article" date="2020" name="Biotechnol. Biofuels">
        <title>New insights from the biogas microbiome by comprehensive genome-resolved metagenomics of nearly 1600 species originating from multiple anaerobic digesters.</title>
        <authorList>
            <person name="Campanaro S."/>
            <person name="Treu L."/>
            <person name="Rodriguez-R L.M."/>
            <person name="Kovalovszki A."/>
            <person name="Ziels R.M."/>
            <person name="Maus I."/>
            <person name="Zhu X."/>
            <person name="Kougias P.G."/>
            <person name="Basile A."/>
            <person name="Luo G."/>
            <person name="Schluter A."/>
            <person name="Konstantinidis K.T."/>
            <person name="Angelidaki I."/>
        </authorList>
    </citation>
    <scope>NUCLEOTIDE SEQUENCE [LARGE SCALE GENOMIC DNA]</scope>
    <source>
        <strain evidence="6">AS05jafATM_89</strain>
    </source>
</reference>
<dbReference type="SMART" id="SM00382">
    <property type="entry name" value="AAA"/>
    <property type="match status" value="2"/>
</dbReference>
<comment type="similarity">
    <text evidence="1">Belongs to the ABC transporter superfamily.</text>
</comment>
<comment type="caution">
    <text evidence="6">The sequence shown here is derived from an EMBL/GenBank/DDBJ whole genome shotgun (WGS) entry which is preliminary data.</text>
</comment>
<feature type="domain" description="ABC transporter" evidence="5">
    <location>
        <begin position="231"/>
        <end position="424"/>
    </location>
</feature>
<keyword evidence="2" id="KW-0813">Transport</keyword>
<dbReference type="PANTHER" id="PTHR43553">
    <property type="entry name" value="HEAVY METAL TRANSPORTER"/>
    <property type="match status" value="1"/>
</dbReference>
<dbReference type="GO" id="GO:0005524">
    <property type="term" value="F:ATP binding"/>
    <property type="evidence" value="ECO:0007669"/>
    <property type="project" value="UniProtKB-KW"/>
</dbReference>
<protein>
    <submittedName>
        <fullName evidence="6">ATP-binding cassette domain-containing protein</fullName>
    </submittedName>
</protein>
<keyword evidence="3" id="KW-0547">Nucleotide-binding</keyword>
<dbReference type="InterPro" id="IPR027417">
    <property type="entry name" value="P-loop_NTPase"/>
</dbReference>
<proteinExistence type="inferred from homology"/>
<dbReference type="AlphaFoldDB" id="A0A832Q7Q6"/>
<dbReference type="Pfam" id="PF00005">
    <property type="entry name" value="ABC_tran"/>
    <property type="match status" value="2"/>
</dbReference>
<gene>
    <name evidence="6" type="ORF">GX533_01260</name>
</gene>
<keyword evidence="4 6" id="KW-0067">ATP-binding</keyword>